<name>A0ABS4Y617_9ACTN</name>
<gene>
    <name evidence="1" type="ORF">JO379_003569</name>
</gene>
<dbReference type="Proteomes" id="UP001519291">
    <property type="component" value="Unassembled WGS sequence"/>
</dbReference>
<evidence type="ECO:0000313" key="1">
    <source>
        <dbReference type="EMBL" id="MBP2404100.1"/>
    </source>
</evidence>
<dbReference type="GeneID" id="91570443"/>
<organism evidence="1 2">
    <name type="scientific">Streptomyces syringium</name>
    <dbReference type="NCBI Taxonomy" id="76729"/>
    <lineage>
        <taxon>Bacteria</taxon>
        <taxon>Bacillati</taxon>
        <taxon>Actinomycetota</taxon>
        <taxon>Actinomycetes</taxon>
        <taxon>Kitasatosporales</taxon>
        <taxon>Streptomycetaceae</taxon>
        <taxon>Streptomyces</taxon>
    </lineage>
</organism>
<sequence>MGIREELDDRDCRVERQLPRLEGHIAMRRIAAVFLGTAALLGALATPASAAPSGGTVETAAANLVDVARNAITGVEVTLDNVTSGA</sequence>
<comment type="caution">
    <text evidence="1">The sequence shown here is derived from an EMBL/GenBank/DDBJ whole genome shotgun (WGS) entry which is preliminary data.</text>
</comment>
<dbReference type="EMBL" id="JAGIOH010000001">
    <property type="protein sequence ID" value="MBP2404100.1"/>
    <property type="molecule type" value="Genomic_DNA"/>
</dbReference>
<reference evidence="1 2" key="1">
    <citation type="submission" date="2021-03" db="EMBL/GenBank/DDBJ databases">
        <title>Sequencing the genomes of 1000 actinobacteria strains.</title>
        <authorList>
            <person name="Klenk H.-P."/>
        </authorList>
    </citation>
    <scope>NUCLEOTIDE SEQUENCE [LARGE SCALE GENOMIC DNA]</scope>
    <source>
        <strain evidence="1 2">DSM 41480</strain>
    </source>
</reference>
<protein>
    <submittedName>
        <fullName evidence="1">Uncharacterized protein</fullName>
    </submittedName>
</protein>
<proteinExistence type="predicted"/>
<evidence type="ECO:0000313" key="2">
    <source>
        <dbReference type="Proteomes" id="UP001519291"/>
    </source>
</evidence>
<dbReference type="RefSeq" id="WP_209515787.1">
    <property type="nucleotide sequence ID" value="NZ_JAGIOH010000001.1"/>
</dbReference>
<keyword evidence="2" id="KW-1185">Reference proteome</keyword>
<accession>A0ABS4Y617</accession>